<proteinExistence type="inferred from homology"/>
<comment type="PTM">
    <text evidence="12">Phosphorylated.</text>
</comment>
<comment type="subcellular location">
    <subcellularLocation>
        <location evidence="1 12">Host nucleus</location>
    </subcellularLocation>
</comment>
<keyword evidence="9 12" id="KW-0238">DNA-binding</keyword>
<evidence type="ECO:0000256" key="13">
    <source>
        <dbReference type="SAM" id="MobiDB-lite"/>
    </source>
</evidence>
<keyword evidence="8 12" id="KW-0805">Transcription regulation</keyword>
<evidence type="ECO:0000256" key="2">
    <source>
        <dbReference type="ARBA" id="ARBA00007794"/>
    </source>
</evidence>
<feature type="domain" description="Papillomavirus E2 C-terminal" evidence="15">
    <location>
        <begin position="421"/>
        <end position="491"/>
    </location>
</feature>
<dbReference type="HAMAP" id="MF_04001">
    <property type="entry name" value="PPV_E2"/>
    <property type="match status" value="1"/>
</dbReference>
<dbReference type="GO" id="GO:0006351">
    <property type="term" value="P:DNA-templated transcription"/>
    <property type="evidence" value="ECO:0007669"/>
    <property type="project" value="UniProtKB-UniRule"/>
</dbReference>
<comment type="function">
    <text evidence="12">Plays a role in the initiation of viral DNA replication. A dimer of E2 interacts with a dimer of E1 in order to improve specificity of E1 DNA binding activity. Once the complex recognizes and binds DNA at specific sites, the E2 dimer is removed from DNA. E2 also regulates viral transcription through binding to the E2RE response element (5'-ACCNNNNNNGGT-3') present in multiple copies in the regulatory regions of the viral genome. Activates or represses transcription depending on E2RE's position with regards to proximal promoter elements including the TATA-box. Repression occurs by sterically hindering the assembly of the transcription initiation complex.</text>
</comment>
<dbReference type="InterPro" id="IPR042504">
    <property type="entry name" value="Regulatory_protein_E2_N_2"/>
</dbReference>
<dbReference type="GO" id="GO:0039693">
    <property type="term" value="P:viral DNA genome replication"/>
    <property type="evidence" value="ECO:0007669"/>
    <property type="project" value="UniProtKB-UniRule"/>
</dbReference>
<feature type="region of interest" description="Disordered" evidence="13">
    <location>
        <begin position="192"/>
        <end position="407"/>
    </location>
</feature>
<dbReference type="InterPro" id="IPR001866">
    <property type="entry name" value="PPV_E2_N"/>
</dbReference>
<evidence type="ECO:0000256" key="3">
    <source>
        <dbReference type="ARBA" id="ARBA00022491"/>
    </source>
</evidence>
<evidence type="ECO:0000256" key="9">
    <source>
        <dbReference type="ARBA" id="ARBA00023125"/>
    </source>
</evidence>
<evidence type="ECO:0000259" key="15">
    <source>
        <dbReference type="Pfam" id="PF00511"/>
    </source>
</evidence>
<dbReference type="GO" id="GO:0006275">
    <property type="term" value="P:regulation of DNA replication"/>
    <property type="evidence" value="ECO:0007669"/>
    <property type="project" value="UniProtKB-UniRule"/>
</dbReference>
<feature type="region of interest" description="DNA-binding domain" evidence="12">
    <location>
        <begin position="419"/>
        <end position="500"/>
    </location>
</feature>
<keyword evidence="7 12" id="KW-0235">DNA replication</keyword>
<dbReference type="Pfam" id="PF00508">
    <property type="entry name" value="PPV_E2_N"/>
    <property type="match status" value="1"/>
</dbReference>
<evidence type="ECO:0000256" key="4">
    <source>
        <dbReference type="ARBA" id="ARBA00022518"/>
    </source>
</evidence>
<keyword evidence="10 12" id="KW-0010">Activator</keyword>
<dbReference type="GO" id="GO:0042025">
    <property type="term" value="C:host cell nucleus"/>
    <property type="evidence" value="ECO:0007669"/>
    <property type="project" value="UniProtKB-SubCell"/>
</dbReference>
<dbReference type="InterPro" id="IPR036050">
    <property type="entry name" value="Regulatory_protein_E2_N"/>
</dbReference>
<gene>
    <name evidence="12" type="primary">E2</name>
</gene>
<dbReference type="Gene3D" id="3.30.70.330">
    <property type="match status" value="1"/>
</dbReference>
<dbReference type="InterPro" id="IPR042503">
    <property type="entry name" value="Regulatory_protein_E2_N_1"/>
</dbReference>
<dbReference type="Gene3D" id="2.170.200.10">
    <property type="entry name" value="Papillomavirus E2 early protein domain"/>
    <property type="match status" value="1"/>
</dbReference>
<evidence type="ECO:0000256" key="11">
    <source>
        <dbReference type="ARBA" id="ARBA00023163"/>
    </source>
</evidence>
<dbReference type="SUPFAM" id="SSF54957">
    <property type="entry name" value="Viral DNA-binding domain"/>
    <property type="match status" value="1"/>
</dbReference>
<feature type="compositionally biased region" description="Low complexity" evidence="13">
    <location>
        <begin position="197"/>
        <end position="209"/>
    </location>
</feature>
<evidence type="ECO:0000256" key="5">
    <source>
        <dbReference type="ARBA" id="ARBA00022553"/>
    </source>
</evidence>
<keyword evidence="4 12" id="KW-0244">Early protein</keyword>
<comment type="similarity">
    <text evidence="12">Belongs to the papillomaviridae E2 protein family.</text>
</comment>
<evidence type="ECO:0000313" key="16">
    <source>
        <dbReference type="EMBL" id="XBH24121.1"/>
    </source>
</evidence>
<evidence type="ECO:0000256" key="6">
    <source>
        <dbReference type="ARBA" id="ARBA00022562"/>
    </source>
</evidence>
<dbReference type="InterPro" id="IPR033668">
    <property type="entry name" value="Reg_prot_E2"/>
</dbReference>
<evidence type="ECO:0000259" key="14">
    <source>
        <dbReference type="Pfam" id="PF00508"/>
    </source>
</evidence>
<dbReference type="InterPro" id="IPR035975">
    <property type="entry name" value="E2/EBNA1_C_sf"/>
</dbReference>
<keyword evidence="11 12" id="KW-0804">Transcription</keyword>
<feature type="compositionally biased region" description="Basic residues" evidence="13">
    <location>
        <begin position="338"/>
        <end position="348"/>
    </location>
</feature>
<dbReference type="Pfam" id="PF00511">
    <property type="entry name" value="PPV_E2_C"/>
    <property type="match status" value="1"/>
</dbReference>
<dbReference type="GO" id="GO:0003700">
    <property type="term" value="F:DNA-binding transcription factor activity"/>
    <property type="evidence" value="ECO:0007669"/>
    <property type="project" value="UniProtKB-UniRule"/>
</dbReference>
<dbReference type="InterPro" id="IPR000427">
    <property type="entry name" value="Papillomavirus_E2_C"/>
</dbReference>
<dbReference type="InterPro" id="IPR012677">
    <property type="entry name" value="Nucleotide-bd_a/b_plait_sf"/>
</dbReference>
<feature type="compositionally biased region" description="Low complexity" evidence="13">
    <location>
        <begin position="349"/>
        <end position="363"/>
    </location>
</feature>
<dbReference type="GO" id="GO:0003677">
    <property type="term" value="F:DNA binding"/>
    <property type="evidence" value="ECO:0007669"/>
    <property type="project" value="UniProtKB-UniRule"/>
</dbReference>
<feature type="compositionally biased region" description="Gly residues" evidence="13">
    <location>
        <begin position="310"/>
        <end position="327"/>
    </location>
</feature>
<sequence length="500" mass="54073">MTTSLAERFDALQEKELTLIEQDSDNIQAQIEYWRVQRQLNVLLHYARKNNHTTLGAHRVPTLAASEAAAKFAIKMELLLTSLAKSPFGGESWTMQDCSQAVFEASPKDTFKKGGHSFLVYYDKTSTNSYPYVAWARVYTQNENDEWSVSASTVTGTGIFFVNADGDEVQYEDFVKDARRLSQTGTWQVRYKQQVISGSSSGSGTPGSPARKRKAQQPPTRSQKQRREGQEGPQRRGRPRTLRARGSLGGSSSSSGPRTRARGAKGKAREAQGAGGRQGGEGEEEGEGQTGSRGPGERDSQEGEGRKAGESGGEGGGRRGGGGGGGRRGQRGQPRAAAGRRYRRRRGRGPTSTTQTPRATSTPLASQSPAGSRTPTRGRSRRESSLPPVPTPGEVGRRSTTVGPGSRSRLERLLAEARDPPTLLVRGPPNTLKCWRNRATLRYAGYYSAFSSVFKWAVGGAAGSRMLIAFSTAEQRDQFVGLAHFPKGTTNSPGDIYGPL</sequence>
<comment type="caution">
    <text evidence="12">Lacks conserved residue(s) required for the propagation of feature annotation.</text>
</comment>
<comment type="similarity">
    <text evidence="2">Belongs to the papillomaviridae E8^E2C protein family.</text>
</comment>
<keyword evidence="5 12" id="KW-0597">Phosphoprotein</keyword>
<evidence type="ECO:0000256" key="10">
    <source>
        <dbReference type="ARBA" id="ARBA00023159"/>
    </source>
</evidence>
<comment type="subunit">
    <text evidence="12">Binds DNA as homodimer. Interacts with protein E1; this interaction greatly increases E1 DNA-binding activity. Interacts with protein L1; this interaction enhances E2-dependent replication and transcription activation. Interacts with protein L2; this interaction inhibits E2 transcriptional activity but not DNA replication function E2. Interacts with protein E7; this interaction inhibits E7 oncogenic activity. Interacts with host TAF1; this interaction modulates E2-dependent transcriptional regulation. Interacts with host BRD4; this interaction mediates E2 transcriptional activation function. Additionally, the interaction with host BRD4 on mitotic chromosomes mediates tethering of the viral genome. Interacts with host TOPBP1; this interaction is required for optimal viral DNA replication.</text>
</comment>
<dbReference type="EMBL" id="PP711991">
    <property type="protein sequence ID" value="XBH24121.1"/>
    <property type="molecule type" value="Genomic_DNA"/>
</dbReference>
<keyword evidence="6 12" id="KW-1048">Host nucleus</keyword>
<accession>A0AAU7E2M2</accession>
<dbReference type="GO" id="GO:0000166">
    <property type="term" value="F:nucleotide binding"/>
    <property type="evidence" value="ECO:0007669"/>
    <property type="project" value="UniProtKB-UniRule"/>
</dbReference>
<keyword evidence="3 12" id="KW-0678">Repressor</keyword>
<reference evidence="16" key="2">
    <citation type="submission" date="2024-02" db="EMBL/GenBank/DDBJ databases">
        <authorList>
            <person name="Hu B."/>
        </authorList>
    </citation>
    <scope>NUCLEOTIDE SEQUENCE</scope>
    <source>
        <strain evidence="16">3A/Kenya/BAT613/2015</strain>
    </source>
</reference>
<name>A0AAU7E2M2_9PAPI</name>
<dbReference type="SUPFAM" id="SSF51332">
    <property type="entry name" value="E2 regulatory, transactivation domain"/>
    <property type="match status" value="1"/>
</dbReference>
<evidence type="ECO:0000256" key="1">
    <source>
        <dbReference type="ARBA" id="ARBA00004147"/>
    </source>
</evidence>
<feature type="compositionally biased region" description="Basic and acidic residues" evidence="13">
    <location>
        <begin position="295"/>
        <end position="309"/>
    </location>
</feature>
<feature type="domain" description="Papillomavirus E2 N-terminal" evidence="14">
    <location>
        <begin position="4"/>
        <end position="197"/>
    </location>
</feature>
<feature type="compositionally biased region" description="Low complexity" evidence="13">
    <location>
        <begin position="244"/>
        <end position="258"/>
    </location>
</feature>
<protein>
    <recommendedName>
        <fullName evidence="12">Regulatory protein E2</fullName>
    </recommendedName>
</protein>
<feature type="compositionally biased region" description="Basic and acidic residues" evidence="13">
    <location>
        <begin position="225"/>
        <end position="234"/>
    </location>
</feature>
<reference evidence="16" key="1">
    <citation type="journal article" date="2024" name="Microbiome">
        <title>Substantial viral diversity in bats and rodents from East Africa: insights into evolution, recombination, and cocirculation.</title>
        <authorList>
            <person name="Wang D."/>
            <person name="Yang X."/>
            <person name="Ren Z."/>
            <person name="Hu B."/>
            <person name="Zhao H."/>
            <person name="Yang K."/>
            <person name="Shi P."/>
            <person name="Zhang Z."/>
            <person name="Feng Q."/>
            <person name="Nawenja C.V."/>
            <person name="Obanda V."/>
            <person name="Robert K."/>
            <person name="Nalikka B."/>
            <person name="Waruhiu C.N."/>
            <person name="Ochola G.O."/>
            <person name="Onyuok S.O."/>
            <person name="Ochieng H."/>
            <person name="Li B."/>
            <person name="Zhu Y."/>
            <person name="Si H."/>
            <person name="Yin J."/>
            <person name="Kristiansen K."/>
            <person name="Jin X."/>
            <person name="Xu X."/>
            <person name="Xiao M."/>
            <person name="Agwanda B."/>
            <person name="Ommeh S."/>
            <person name="Li J."/>
            <person name="Shi Z.L."/>
        </authorList>
    </citation>
    <scope>NUCLEOTIDE SEQUENCE</scope>
    <source>
        <strain evidence="16">3A/Kenya/BAT613/2015</strain>
    </source>
</reference>
<evidence type="ECO:0000256" key="8">
    <source>
        <dbReference type="ARBA" id="ARBA00023015"/>
    </source>
</evidence>
<organism evidence="16">
    <name type="scientific">Eidolon bat papillomavirus</name>
    <dbReference type="NCBI Taxonomy" id="3141875"/>
    <lineage>
        <taxon>Viruses</taxon>
        <taxon>Monodnaviria</taxon>
        <taxon>Shotokuvirae</taxon>
        <taxon>Cossaviricota</taxon>
        <taxon>Papovaviricetes</taxon>
        <taxon>Zurhausenvirales</taxon>
        <taxon>Papillomaviridae</taxon>
    </lineage>
</organism>
<dbReference type="Gene3D" id="1.10.287.30">
    <property type="entry name" value="E2 (early) protein, N terminal domain, subdomain 1"/>
    <property type="match status" value="1"/>
</dbReference>
<evidence type="ECO:0000256" key="12">
    <source>
        <dbReference type="HAMAP-Rule" id="MF_04001"/>
    </source>
</evidence>
<evidence type="ECO:0000256" key="7">
    <source>
        <dbReference type="ARBA" id="ARBA00022705"/>
    </source>
</evidence>
<dbReference type="GO" id="GO:0006260">
    <property type="term" value="P:DNA replication"/>
    <property type="evidence" value="ECO:0007669"/>
    <property type="project" value="UniProtKB-KW"/>
</dbReference>